<organism evidence="6 7">
    <name type="scientific">Catenulispora yoronensis</name>
    <dbReference type="NCBI Taxonomy" id="450799"/>
    <lineage>
        <taxon>Bacteria</taxon>
        <taxon>Bacillati</taxon>
        <taxon>Actinomycetota</taxon>
        <taxon>Actinomycetes</taxon>
        <taxon>Catenulisporales</taxon>
        <taxon>Catenulisporaceae</taxon>
        <taxon>Catenulispora</taxon>
    </lineage>
</organism>
<dbReference type="Pfam" id="PF03777">
    <property type="entry name" value="ChpA-C"/>
    <property type="match status" value="1"/>
</dbReference>
<evidence type="ECO:0000256" key="2">
    <source>
        <dbReference type="ARBA" id="ARBA00022889"/>
    </source>
</evidence>
<evidence type="ECO:0000256" key="3">
    <source>
        <dbReference type="ARBA" id="ARBA00023087"/>
    </source>
</evidence>
<keyword evidence="7" id="KW-1185">Reference proteome</keyword>
<evidence type="ECO:0000313" key="6">
    <source>
        <dbReference type="EMBL" id="GAA2025526.1"/>
    </source>
</evidence>
<dbReference type="PROSITE" id="PS51884">
    <property type="entry name" value="CHAPLIN"/>
    <property type="match status" value="1"/>
</dbReference>
<protein>
    <submittedName>
        <fullName evidence="6">Chaplin ChpH</fullName>
    </submittedName>
</protein>
<proteinExistence type="predicted"/>
<dbReference type="EMBL" id="BAAAQN010000011">
    <property type="protein sequence ID" value="GAA2025526.1"/>
    <property type="molecule type" value="Genomic_DNA"/>
</dbReference>
<reference evidence="7" key="1">
    <citation type="journal article" date="2019" name="Int. J. Syst. Evol. Microbiol.">
        <title>The Global Catalogue of Microorganisms (GCM) 10K type strain sequencing project: providing services to taxonomists for standard genome sequencing and annotation.</title>
        <authorList>
            <consortium name="The Broad Institute Genomics Platform"/>
            <consortium name="The Broad Institute Genome Sequencing Center for Infectious Disease"/>
            <person name="Wu L."/>
            <person name="Ma J."/>
        </authorList>
    </citation>
    <scope>NUCLEOTIDE SEQUENCE [LARGE SCALE GENOMIC DNA]</scope>
    <source>
        <strain evidence="7">JCM 16014</strain>
    </source>
</reference>
<comment type="caution">
    <text evidence="6">The sequence shown here is derived from an EMBL/GenBank/DDBJ whole genome shotgun (WGS) entry which is preliminary data.</text>
</comment>
<evidence type="ECO:0000259" key="5">
    <source>
        <dbReference type="PROSITE" id="PS51884"/>
    </source>
</evidence>
<sequence length="80" mass="7679">MLNTKKIAALVAATGGLVMAGAGLASADSTAHGSAQDSPGVVSGNNIQVPVHIPVNLCGNTVSIIGILDQALGNACVNAG</sequence>
<evidence type="ECO:0000256" key="4">
    <source>
        <dbReference type="SAM" id="SignalP"/>
    </source>
</evidence>
<name>A0ABP5FFC6_9ACTN</name>
<feature type="chain" id="PRO_5047357460" evidence="4">
    <location>
        <begin position="28"/>
        <end position="80"/>
    </location>
</feature>
<feature type="domain" description="Chaplin" evidence="5">
    <location>
        <begin position="38"/>
        <end position="78"/>
    </location>
</feature>
<feature type="signal peptide" evidence="4">
    <location>
        <begin position="1"/>
        <end position="27"/>
    </location>
</feature>
<evidence type="ECO:0000256" key="1">
    <source>
        <dbReference type="ARBA" id="ARBA00022512"/>
    </source>
</evidence>
<evidence type="ECO:0000313" key="7">
    <source>
        <dbReference type="Proteomes" id="UP001500751"/>
    </source>
</evidence>
<dbReference type="Proteomes" id="UP001500751">
    <property type="component" value="Unassembled WGS sequence"/>
</dbReference>
<dbReference type="InterPro" id="IPR005528">
    <property type="entry name" value="ChpA-H"/>
</dbReference>
<gene>
    <name evidence="6" type="primary">chpH</name>
    <name evidence="6" type="ORF">GCM10009839_24580</name>
</gene>
<keyword evidence="4" id="KW-0732">Signal</keyword>
<keyword evidence="1" id="KW-0134">Cell wall</keyword>
<keyword evidence="3" id="KW-0034">Amyloid</keyword>
<keyword evidence="2" id="KW-0130">Cell adhesion</keyword>
<accession>A0ABP5FFC6</accession>
<keyword evidence="1" id="KW-0964">Secreted</keyword>